<evidence type="ECO:0000313" key="2">
    <source>
        <dbReference type="Proteomes" id="UP000000784"/>
    </source>
</evidence>
<proteinExistence type="predicted"/>
<dbReference type="HOGENOM" id="CLU_1728394_0_0_4"/>
<keyword evidence="2" id="KW-1185">Reference proteome</keyword>
<organism evidence="1 2">
    <name type="scientific">Delftia acidovorans (strain DSM 14801 / SPH-1)</name>
    <dbReference type="NCBI Taxonomy" id="398578"/>
    <lineage>
        <taxon>Bacteria</taxon>
        <taxon>Pseudomonadati</taxon>
        <taxon>Pseudomonadota</taxon>
        <taxon>Betaproteobacteria</taxon>
        <taxon>Burkholderiales</taxon>
        <taxon>Comamonadaceae</taxon>
        <taxon>Delftia</taxon>
    </lineage>
</organism>
<evidence type="ECO:0000313" key="1">
    <source>
        <dbReference type="EMBL" id="ABX36036.1"/>
    </source>
</evidence>
<protein>
    <submittedName>
        <fullName evidence="1">Uncharacterized protein</fullName>
    </submittedName>
</protein>
<dbReference type="STRING" id="398578.Daci_3398"/>
<dbReference type="KEGG" id="dac:Daci_3398"/>
<reference evidence="2" key="2">
    <citation type="submission" date="2007-11" db="EMBL/GenBank/DDBJ databases">
        <title>Complete sequence of Delftia acidovorans DSM 14801 / SPH-1.</title>
        <authorList>
            <person name="Copeland A."/>
            <person name="Lucas S."/>
            <person name="Lapidus A."/>
            <person name="Barry K."/>
            <person name="Glavina del Rio T."/>
            <person name="Dalin E."/>
            <person name="Tice H."/>
            <person name="Pitluck S."/>
            <person name="Lowry S."/>
            <person name="Clum A."/>
            <person name="Schmutz J."/>
            <person name="Larimer F."/>
            <person name="Land M."/>
            <person name="Hauser L."/>
            <person name="Kyrpides N."/>
            <person name="Kim E."/>
            <person name="Schleheck D."/>
            <person name="Richardson P."/>
        </authorList>
    </citation>
    <scope>NUCLEOTIDE SEQUENCE [LARGE SCALE GENOMIC DNA]</scope>
    <source>
        <strain evidence="2">DSM 14801 / SPH-1</strain>
    </source>
</reference>
<name>A9C292_DELAS</name>
<reference evidence="1 2" key="1">
    <citation type="journal article" date="2004" name="Appl. Environ. Microbiol.">
        <title>Mineralization of individual congeners of linear alkylbenzenesulfonate by defined pairs of heterotrophic bacteria.</title>
        <authorList>
            <person name="Schleheck D."/>
            <person name="Knepper T.P."/>
            <person name="Fischer K."/>
            <person name="Cook A.M."/>
        </authorList>
    </citation>
    <scope>NUCLEOTIDE SEQUENCE [LARGE SCALE GENOMIC DNA]</scope>
    <source>
        <strain evidence="2">DSM 14801 / SPH-1</strain>
    </source>
</reference>
<sequence length="151" mass="17069">MTATARRPDIATRIIQRVAELPERNSPEDWPEAMLVTGNELQLIISEEIAPIVEETARLVRELRLLDEEIKTLREDAERYRFIKRHRLILSGGTQKFGWPMAPFGDECDRYIAQALATELVAQGAAKARNTAVAVLQPSLWSEESTPQNSD</sequence>
<dbReference type="EMBL" id="CP000884">
    <property type="protein sequence ID" value="ABX36036.1"/>
    <property type="molecule type" value="Genomic_DNA"/>
</dbReference>
<dbReference type="AlphaFoldDB" id="A9C292"/>
<gene>
    <name evidence="1" type="ordered locus">Daci_3398</name>
</gene>
<accession>A9C292</accession>
<dbReference type="Proteomes" id="UP000000784">
    <property type="component" value="Chromosome"/>
</dbReference>